<comment type="caution">
    <text evidence="1">The sequence shown here is derived from an EMBL/GenBank/DDBJ whole genome shotgun (WGS) entry which is preliminary data.</text>
</comment>
<evidence type="ECO:0000313" key="1">
    <source>
        <dbReference type="EMBL" id="OAS15630.1"/>
    </source>
</evidence>
<reference evidence="1 2" key="1">
    <citation type="submission" date="2016-05" db="EMBL/GenBank/DDBJ databases">
        <title>Paenibacillus sp. 1ZS3-15 nov., isolated from the rhizosphere soil.</title>
        <authorList>
            <person name="Zhang X.X."/>
            <person name="Zhang J."/>
        </authorList>
    </citation>
    <scope>NUCLEOTIDE SEQUENCE [LARGE SCALE GENOMIC DNA]</scope>
    <source>
        <strain evidence="1 2">1ZS3-15</strain>
    </source>
</reference>
<evidence type="ECO:0000313" key="2">
    <source>
        <dbReference type="Proteomes" id="UP000078454"/>
    </source>
</evidence>
<dbReference type="EMBL" id="LYPB01000081">
    <property type="protein sequence ID" value="OAS15630.1"/>
    <property type="molecule type" value="Genomic_DNA"/>
</dbReference>
<accession>A0A198A395</accession>
<proteinExistence type="predicted"/>
<keyword evidence="2" id="KW-1185">Reference proteome</keyword>
<dbReference type="Proteomes" id="UP000078454">
    <property type="component" value="Unassembled WGS sequence"/>
</dbReference>
<sequence length="81" mass="9419">MLKRSLVESILSLLDIETIKKIKAEYFNGKETKLSFEVAQSPIEREVMLSAWLDSIKWRALAEFKIELYDGTSYKIKFGDD</sequence>
<dbReference type="AlphaFoldDB" id="A0A198A395"/>
<organism evidence="1 2">
    <name type="scientific">Paenibacillus oryzisoli</name>
    <dbReference type="NCBI Taxonomy" id="1850517"/>
    <lineage>
        <taxon>Bacteria</taxon>
        <taxon>Bacillati</taxon>
        <taxon>Bacillota</taxon>
        <taxon>Bacilli</taxon>
        <taxon>Bacillales</taxon>
        <taxon>Paenibacillaceae</taxon>
        <taxon>Paenibacillus</taxon>
    </lineage>
</organism>
<protein>
    <submittedName>
        <fullName evidence="1">Uncharacterized protein</fullName>
    </submittedName>
</protein>
<gene>
    <name evidence="1" type="ORF">A8708_03325</name>
</gene>
<dbReference type="OrthoDB" id="2637214at2"/>
<dbReference type="RefSeq" id="WP_068667906.1">
    <property type="nucleotide sequence ID" value="NZ_LYPB01000081.1"/>
</dbReference>
<name>A0A198A395_9BACL</name>